<feature type="transmembrane region" description="Helical" evidence="6">
    <location>
        <begin position="128"/>
        <end position="148"/>
    </location>
</feature>
<name>A0A8J5BXT4_ZINOF</name>
<feature type="domain" description="EamA" evidence="8">
    <location>
        <begin position="178"/>
        <end position="315"/>
    </location>
</feature>
<evidence type="ECO:0000256" key="5">
    <source>
        <dbReference type="ARBA" id="ARBA00023136"/>
    </source>
</evidence>
<comment type="similarity">
    <text evidence="2 6">Belongs to the drug/metabolite transporter (DMT) superfamily. Plant drug/metabolite exporter (P-DME) (TC 2.A.7.4) family.</text>
</comment>
<sequence length="347" mass="37403">MDWRPGAAMLAVDVALAVMNVMVKKALSGGMNKLVFITLRHAVATLFISPIAFFYERKIRPKLTLEICLYLFFSAMFGASLTQYLFFLGLEHTSATFACAFLNIAPVCTFLISLAMRMEFVNPTTKEGRAKAVGALVCFMGVLVLTFYKGVRLNTGGGEAAGGSRMGGTEYGSRKWTMGSMAVIGGCVSWSAWFPLQARVGRKYPALCSCTALVFLISFLQAATLTLATQRGASVWILRKKMEIATVIFSGAVGSGFGILAMSWCIEEKGPVFTAAFTPLIQILVALIDFAFLHEQVYIGSVLGSVLVIAGLYSLLWGKNKEGKGGVVGKEENRVNGGDDQVQTPTV</sequence>
<evidence type="ECO:0000259" key="8">
    <source>
        <dbReference type="Pfam" id="PF00892"/>
    </source>
</evidence>
<dbReference type="GO" id="GO:0022857">
    <property type="term" value="F:transmembrane transporter activity"/>
    <property type="evidence" value="ECO:0007669"/>
    <property type="project" value="InterPro"/>
</dbReference>
<feature type="transmembrane region" description="Helical" evidence="6">
    <location>
        <begin position="272"/>
        <end position="292"/>
    </location>
</feature>
<evidence type="ECO:0000313" key="9">
    <source>
        <dbReference type="EMBL" id="KAG6468218.1"/>
    </source>
</evidence>
<evidence type="ECO:0000256" key="2">
    <source>
        <dbReference type="ARBA" id="ARBA00007635"/>
    </source>
</evidence>
<dbReference type="PANTHER" id="PTHR31218">
    <property type="entry name" value="WAT1-RELATED PROTEIN"/>
    <property type="match status" value="1"/>
</dbReference>
<keyword evidence="10" id="KW-1185">Reference proteome</keyword>
<dbReference type="InterPro" id="IPR000620">
    <property type="entry name" value="EamA_dom"/>
</dbReference>
<organism evidence="9 10">
    <name type="scientific">Zingiber officinale</name>
    <name type="common">Ginger</name>
    <name type="synonym">Amomum zingiber</name>
    <dbReference type="NCBI Taxonomy" id="94328"/>
    <lineage>
        <taxon>Eukaryota</taxon>
        <taxon>Viridiplantae</taxon>
        <taxon>Streptophyta</taxon>
        <taxon>Embryophyta</taxon>
        <taxon>Tracheophyta</taxon>
        <taxon>Spermatophyta</taxon>
        <taxon>Magnoliopsida</taxon>
        <taxon>Liliopsida</taxon>
        <taxon>Zingiberales</taxon>
        <taxon>Zingiberaceae</taxon>
        <taxon>Zingiber</taxon>
    </lineage>
</organism>
<dbReference type="InterPro" id="IPR030184">
    <property type="entry name" value="WAT1-related"/>
</dbReference>
<keyword evidence="3 6" id="KW-0812">Transmembrane</keyword>
<proteinExistence type="inferred from homology"/>
<keyword evidence="4 6" id="KW-1133">Transmembrane helix</keyword>
<accession>A0A8J5BXT4</accession>
<feature type="transmembrane region" description="Helical" evidence="6">
    <location>
        <begin position="176"/>
        <end position="194"/>
    </location>
</feature>
<feature type="transmembrane region" description="Helical" evidence="6">
    <location>
        <begin position="95"/>
        <end position="116"/>
    </location>
</feature>
<evidence type="ECO:0000256" key="4">
    <source>
        <dbReference type="ARBA" id="ARBA00022989"/>
    </source>
</evidence>
<feature type="region of interest" description="Disordered" evidence="7">
    <location>
        <begin position="328"/>
        <end position="347"/>
    </location>
</feature>
<feature type="transmembrane region" description="Helical" evidence="6">
    <location>
        <begin position="35"/>
        <end position="55"/>
    </location>
</feature>
<feature type="domain" description="EamA" evidence="8">
    <location>
        <begin position="9"/>
        <end position="146"/>
    </location>
</feature>
<evidence type="ECO:0000256" key="1">
    <source>
        <dbReference type="ARBA" id="ARBA00004141"/>
    </source>
</evidence>
<protein>
    <recommendedName>
        <fullName evidence="6">WAT1-related protein</fullName>
    </recommendedName>
</protein>
<feature type="transmembrane region" description="Helical" evidence="6">
    <location>
        <begin position="298"/>
        <end position="316"/>
    </location>
</feature>
<dbReference type="Proteomes" id="UP000734854">
    <property type="component" value="Unassembled WGS sequence"/>
</dbReference>
<evidence type="ECO:0000256" key="7">
    <source>
        <dbReference type="SAM" id="MobiDB-lite"/>
    </source>
</evidence>
<feature type="transmembrane region" description="Helical" evidence="6">
    <location>
        <begin position="67"/>
        <end position="89"/>
    </location>
</feature>
<dbReference type="OrthoDB" id="1728340at2759"/>
<evidence type="ECO:0000256" key="3">
    <source>
        <dbReference type="ARBA" id="ARBA00022692"/>
    </source>
</evidence>
<feature type="transmembrane region" description="Helical" evidence="6">
    <location>
        <begin position="206"/>
        <end position="224"/>
    </location>
</feature>
<dbReference type="AlphaFoldDB" id="A0A8J5BXT4"/>
<evidence type="ECO:0000256" key="6">
    <source>
        <dbReference type="RuleBase" id="RU363077"/>
    </source>
</evidence>
<reference evidence="9 10" key="1">
    <citation type="submission" date="2020-08" db="EMBL/GenBank/DDBJ databases">
        <title>Plant Genome Project.</title>
        <authorList>
            <person name="Zhang R.-G."/>
        </authorList>
    </citation>
    <scope>NUCLEOTIDE SEQUENCE [LARGE SCALE GENOMIC DNA]</scope>
    <source>
        <tissue evidence="9">Rhizome</tissue>
    </source>
</reference>
<gene>
    <name evidence="9" type="ORF">ZIOFF_072790</name>
</gene>
<comment type="caution">
    <text evidence="9">The sequence shown here is derived from an EMBL/GenBank/DDBJ whole genome shotgun (WGS) entry which is preliminary data.</text>
</comment>
<dbReference type="GO" id="GO:0016020">
    <property type="term" value="C:membrane"/>
    <property type="evidence" value="ECO:0007669"/>
    <property type="project" value="UniProtKB-SubCell"/>
</dbReference>
<dbReference type="EMBL" id="JACMSC010000022">
    <property type="protein sequence ID" value="KAG6468218.1"/>
    <property type="molecule type" value="Genomic_DNA"/>
</dbReference>
<dbReference type="Pfam" id="PF00892">
    <property type="entry name" value="EamA"/>
    <property type="match status" value="2"/>
</dbReference>
<evidence type="ECO:0000313" key="10">
    <source>
        <dbReference type="Proteomes" id="UP000734854"/>
    </source>
</evidence>
<feature type="transmembrane region" description="Helical" evidence="6">
    <location>
        <begin position="244"/>
        <end position="265"/>
    </location>
</feature>
<keyword evidence="5 6" id="KW-0472">Membrane</keyword>
<comment type="subcellular location">
    <subcellularLocation>
        <location evidence="1 6">Membrane</location>
        <topology evidence="1 6">Multi-pass membrane protein</topology>
    </subcellularLocation>
</comment>